<feature type="signal peptide" evidence="1">
    <location>
        <begin position="1"/>
        <end position="21"/>
    </location>
</feature>
<feature type="chain" id="PRO_5042373221" description="GW domain-containing protein" evidence="1">
    <location>
        <begin position="22"/>
        <end position="97"/>
    </location>
</feature>
<name>A0A483BVR5_OENOE</name>
<dbReference type="AlphaFoldDB" id="A0A483BVR5"/>
<evidence type="ECO:0000313" key="4">
    <source>
        <dbReference type="EMBL" id="VDB99150.1"/>
    </source>
</evidence>
<organism evidence="3 5">
    <name type="scientific">Oenococcus oeni</name>
    <name type="common">Leuconostoc oenos</name>
    <dbReference type="NCBI Taxonomy" id="1247"/>
    <lineage>
        <taxon>Bacteria</taxon>
        <taxon>Bacillati</taxon>
        <taxon>Bacillota</taxon>
        <taxon>Bacilli</taxon>
        <taxon>Lactobacillales</taxon>
        <taxon>Lactobacillaceae</taxon>
        <taxon>Oenococcus</taxon>
    </lineage>
</organism>
<evidence type="ECO:0000313" key="3">
    <source>
        <dbReference type="EMBL" id="OIM20480.1"/>
    </source>
</evidence>
<evidence type="ECO:0000313" key="6">
    <source>
        <dbReference type="Proteomes" id="UP000294726"/>
    </source>
</evidence>
<evidence type="ECO:0000256" key="1">
    <source>
        <dbReference type="SAM" id="SignalP"/>
    </source>
</evidence>
<dbReference type="Proteomes" id="UP000181728">
    <property type="component" value="Unassembled WGS sequence"/>
</dbReference>
<proteinExistence type="predicted"/>
<reference evidence="3 5" key="1">
    <citation type="journal article" date="2016" name="BMC Genomics">
        <title>Consensus pan-genome assembly of the specialised wine bacterium Oenococcus oeni.</title>
        <authorList>
            <person name="Sternes P.R."/>
            <person name="Borneman A.R."/>
        </authorList>
    </citation>
    <scope>NUCLEOTIDE SEQUENCE [LARGE SCALE GENOMIC DNA]</scope>
    <source>
        <strain evidence="3 5">AWRIB661</strain>
    </source>
</reference>
<dbReference type="EMBL" id="LR031358">
    <property type="protein sequence ID" value="VDB99150.1"/>
    <property type="molecule type" value="Genomic_DNA"/>
</dbReference>
<dbReference type="Proteomes" id="UP000294726">
    <property type="component" value="Chromosome"/>
</dbReference>
<dbReference type="InterPro" id="IPR025987">
    <property type="entry name" value="GW_dom"/>
</dbReference>
<dbReference type="EMBL" id="MLOK01000056">
    <property type="protein sequence ID" value="OIM20480.1"/>
    <property type="molecule type" value="Genomic_DNA"/>
</dbReference>
<sequence>MEKMKKYTLLIPLLLSSAVFETSLVTPSFMELEQKTYATFPITKYASITSSTNASYIAVIVEGSRNDGIYISGPALTSAATMTAKTLFNTYFFRFGN</sequence>
<protein>
    <recommendedName>
        <fullName evidence="2">GW domain-containing protein</fullName>
    </recommendedName>
</protein>
<feature type="domain" description="GW" evidence="2">
    <location>
        <begin position="50"/>
        <end position="89"/>
    </location>
</feature>
<evidence type="ECO:0000313" key="5">
    <source>
        <dbReference type="Proteomes" id="UP000181728"/>
    </source>
</evidence>
<reference evidence="4 6" key="2">
    <citation type="submission" date="2018-08" db="EMBL/GenBank/DDBJ databases">
        <authorList>
            <person name="Lorentzen P. G. S. M."/>
        </authorList>
    </citation>
    <scope>NUCLEOTIDE SEQUENCE [LARGE SCALE GENOMIC DNA]</scope>
    <source>
        <strain evidence="4 6">CRBO_1381</strain>
    </source>
</reference>
<gene>
    <name evidence="3" type="ORF">ATX59_08595</name>
    <name evidence="4" type="ORF">OENI_1762</name>
</gene>
<accession>A0A483BVR5</accession>
<evidence type="ECO:0000259" key="2">
    <source>
        <dbReference type="Pfam" id="PF13457"/>
    </source>
</evidence>
<keyword evidence="1" id="KW-0732">Signal</keyword>
<dbReference type="Pfam" id="PF13457">
    <property type="entry name" value="GW"/>
    <property type="match status" value="1"/>
</dbReference>